<dbReference type="PANTHER" id="PTHR15004:SF0">
    <property type="entry name" value="GLUTAMYL-TRNA(GLN) AMIDOTRANSFERASE SUBUNIT C, MITOCHONDRIAL"/>
    <property type="match status" value="1"/>
</dbReference>
<dbReference type="InterPro" id="IPR003837">
    <property type="entry name" value="GatC"/>
</dbReference>
<reference evidence="2 3" key="1">
    <citation type="submission" date="2017-09" db="EMBL/GenBank/DDBJ databases">
        <title>Depth-based differentiation of microbial function through sediment-hosted aquifers and enrichment of novel symbionts in the deep terrestrial subsurface.</title>
        <authorList>
            <person name="Probst A.J."/>
            <person name="Ladd B."/>
            <person name="Jarett J.K."/>
            <person name="Geller-Mcgrath D.E."/>
            <person name="Sieber C.M."/>
            <person name="Emerson J.B."/>
            <person name="Anantharaman K."/>
            <person name="Thomas B.C."/>
            <person name="Malmstrom R."/>
            <person name="Stieglmeier M."/>
            <person name="Klingl A."/>
            <person name="Woyke T."/>
            <person name="Ryan C.M."/>
            <person name="Banfield J.F."/>
        </authorList>
    </citation>
    <scope>NUCLEOTIDE SEQUENCE [LARGE SCALE GENOMIC DNA]</scope>
    <source>
        <strain evidence="2">CG22_combo_CG10-13_8_21_14_all_39_12</strain>
    </source>
</reference>
<evidence type="ECO:0000313" key="3">
    <source>
        <dbReference type="Proteomes" id="UP000228495"/>
    </source>
</evidence>
<gene>
    <name evidence="1" type="primary">gatC</name>
    <name evidence="2" type="ORF">COX05_00695</name>
</gene>
<dbReference type="Proteomes" id="UP000228495">
    <property type="component" value="Unassembled WGS sequence"/>
</dbReference>
<dbReference type="EMBL" id="PCSU01000008">
    <property type="protein sequence ID" value="PIP56873.1"/>
    <property type="molecule type" value="Genomic_DNA"/>
</dbReference>
<dbReference type="GO" id="GO:0006450">
    <property type="term" value="P:regulation of translational fidelity"/>
    <property type="evidence" value="ECO:0007669"/>
    <property type="project" value="InterPro"/>
</dbReference>
<keyword evidence="2" id="KW-0808">Transferase</keyword>
<dbReference type="GO" id="GO:0050566">
    <property type="term" value="F:asparaginyl-tRNA synthase (glutamine-hydrolyzing) activity"/>
    <property type="evidence" value="ECO:0007669"/>
    <property type="project" value="RHEA"/>
</dbReference>
<dbReference type="GO" id="GO:0050567">
    <property type="term" value="F:glutaminyl-tRNA synthase (glutamine-hydrolyzing) activity"/>
    <property type="evidence" value="ECO:0007669"/>
    <property type="project" value="UniProtKB-UniRule"/>
</dbReference>
<name>A0A2H0BGS9_UNCKA</name>
<dbReference type="PANTHER" id="PTHR15004">
    <property type="entry name" value="GLUTAMYL-TRNA(GLN) AMIDOTRANSFERASE SUBUNIT C, MITOCHONDRIAL"/>
    <property type="match status" value="1"/>
</dbReference>
<protein>
    <recommendedName>
        <fullName evidence="1">Aspartyl/glutamyl-tRNA(Asn/Gln) amidotransferase subunit C</fullName>
        <shortName evidence="1">Asp/Glu-ADT subunit C</shortName>
        <ecNumber evidence="1">6.3.5.-</ecNumber>
    </recommendedName>
</protein>
<dbReference type="GO" id="GO:0005524">
    <property type="term" value="F:ATP binding"/>
    <property type="evidence" value="ECO:0007669"/>
    <property type="project" value="UniProtKB-KW"/>
</dbReference>
<dbReference type="GO" id="GO:0070681">
    <property type="term" value="P:glutaminyl-tRNAGln biosynthesis via transamidation"/>
    <property type="evidence" value="ECO:0007669"/>
    <property type="project" value="TreeGrafter"/>
</dbReference>
<keyword evidence="1" id="KW-0436">Ligase</keyword>
<dbReference type="Gene3D" id="1.10.20.60">
    <property type="entry name" value="Glu-tRNAGln amidotransferase C subunit, N-terminal domain"/>
    <property type="match status" value="1"/>
</dbReference>
<comment type="catalytic activity">
    <reaction evidence="1">
        <text>L-glutamyl-tRNA(Gln) + L-glutamine + ATP + H2O = L-glutaminyl-tRNA(Gln) + L-glutamate + ADP + phosphate + H(+)</text>
        <dbReference type="Rhea" id="RHEA:17521"/>
        <dbReference type="Rhea" id="RHEA-COMP:9681"/>
        <dbReference type="Rhea" id="RHEA-COMP:9684"/>
        <dbReference type="ChEBI" id="CHEBI:15377"/>
        <dbReference type="ChEBI" id="CHEBI:15378"/>
        <dbReference type="ChEBI" id="CHEBI:29985"/>
        <dbReference type="ChEBI" id="CHEBI:30616"/>
        <dbReference type="ChEBI" id="CHEBI:43474"/>
        <dbReference type="ChEBI" id="CHEBI:58359"/>
        <dbReference type="ChEBI" id="CHEBI:78520"/>
        <dbReference type="ChEBI" id="CHEBI:78521"/>
        <dbReference type="ChEBI" id="CHEBI:456216"/>
    </reaction>
</comment>
<comment type="similarity">
    <text evidence="1">Belongs to the GatC family.</text>
</comment>
<dbReference type="NCBIfam" id="TIGR00135">
    <property type="entry name" value="gatC"/>
    <property type="match status" value="1"/>
</dbReference>
<dbReference type="HAMAP" id="MF_00122">
    <property type="entry name" value="GatC"/>
    <property type="match status" value="1"/>
</dbReference>
<evidence type="ECO:0000313" key="2">
    <source>
        <dbReference type="EMBL" id="PIP56873.1"/>
    </source>
</evidence>
<dbReference type="Pfam" id="PF02686">
    <property type="entry name" value="GatC"/>
    <property type="match status" value="1"/>
</dbReference>
<dbReference type="InterPro" id="IPR036113">
    <property type="entry name" value="Asp/Glu-ADT_sf_sub_c"/>
</dbReference>
<comment type="caution">
    <text evidence="2">The sequence shown here is derived from an EMBL/GenBank/DDBJ whole genome shotgun (WGS) entry which is preliminary data.</text>
</comment>
<keyword evidence="1" id="KW-0547">Nucleotide-binding</keyword>
<sequence length="98" mass="10890">MKNNMNIDIEAISTLAQIPLTEDEKRELKPQLEGILTFIEDLDSLDTTDVKPTSQVTGKVNELREDSIGEELSVDEALSNANERDGAYFVTKGVFDES</sequence>
<keyword evidence="1" id="KW-0067">ATP-binding</keyword>
<dbReference type="AlphaFoldDB" id="A0A2H0BGS9"/>
<dbReference type="EC" id="6.3.5.-" evidence="1"/>
<dbReference type="SUPFAM" id="SSF141000">
    <property type="entry name" value="Glu-tRNAGln amidotransferase C subunit"/>
    <property type="match status" value="1"/>
</dbReference>
<comment type="catalytic activity">
    <reaction evidence="1">
        <text>L-aspartyl-tRNA(Asn) + L-glutamine + ATP + H2O = L-asparaginyl-tRNA(Asn) + L-glutamate + ADP + phosphate + 2 H(+)</text>
        <dbReference type="Rhea" id="RHEA:14513"/>
        <dbReference type="Rhea" id="RHEA-COMP:9674"/>
        <dbReference type="Rhea" id="RHEA-COMP:9677"/>
        <dbReference type="ChEBI" id="CHEBI:15377"/>
        <dbReference type="ChEBI" id="CHEBI:15378"/>
        <dbReference type="ChEBI" id="CHEBI:29985"/>
        <dbReference type="ChEBI" id="CHEBI:30616"/>
        <dbReference type="ChEBI" id="CHEBI:43474"/>
        <dbReference type="ChEBI" id="CHEBI:58359"/>
        <dbReference type="ChEBI" id="CHEBI:78515"/>
        <dbReference type="ChEBI" id="CHEBI:78516"/>
        <dbReference type="ChEBI" id="CHEBI:456216"/>
    </reaction>
</comment>
<dbReference type="GO" id="GO:0006412">
    <property type="term" value="P:translation"/>
    <property type="evidence" value="ECO:0007669"/>
    <property type="project" value="UniProtKB-UniRule"/>
</dbReference>
<keyword evidence="1" id="KW-0648">Protein biosynthesis</keyword>
<proteinExistence type="inferred from homology"/>
<dbReference type="GO" id="GO:0016740">
    <property type="term" value="F:transferase activity"/>
    <property type="evidence" value="ECO:0007669"/>
    <property type="project" value="UniProtKB-KW"/>
</dbReference>
<comment type="subunit">
    <text evidence="1">Heterotrimer of A, B and C subunits.</text>
</comment>
<comment type="function">
    <text evidence="1">Allows the formation of correctly charged Asn-tRNA(Asn) or Gln-tRNA(Gln) through the transamidation of misacylated Asp-tRNA(Asn) or Glu-tRNA(Gln) in organisms which lack either or both of asparaginyl-tRNA or glutaminyl-tRNA synthetases. The reaction takes place in the presence of glutamine and ATP through an activated phospho-Asp-tRNA(Asn) or phospho-Glu-tRNA(Gln).</text>
</comment>
<evidence type="ECO:0000256" key="1">
    <source>
        <dbReference type="HAMAP-Rule" id="MF_00122"/>
    </source>
</evidence>
<organism evidence="2 3">
    <name type="scientific">candidate division WWE3 bacterium CG22_combo_CG10-13_8_21_14_all_39_12</name>
    <dbReference type="NCBI Taxonomy" id="1975094"/>
    <lineage>
        <taxon>Bacteria</taxon>
        <taxon>Katanobacteria</taxon>
    </lineage>
</organism>
<accession>A0A2H0BGS9</accession>